<evidence type="ECO:0000313" key="4">
    <source>
        <dbReference type="Proteomes" id="UP000199542"/>
    </source>
</evidence>
<dbReference type="InterPro" id="IPR034116">
    <property type="entry name" value="AGE_dom"/>
</dbReference>
<name>A0A1G4RVS8_9HYPH</name>
<dbReference type="SUPFAM" id="SSF48208">
    <property type="entry name" value="Six-hairpin glycosidases"/>
    <property type="match status" value="1"/>
</dbReference>
<organism evidence="3 4">
    <name type="scientific">Rhizobium mongolense subsp. loessense</name>
    <dbReference type="NCBI Taxonomy" id="158890"/>
    <lineage>
        <taxon>Bacteria</taxon>
        <taxon>Pseudomonadati</taxon>
        <taxon>Pseudomonadota</taxon>
        <taxon>Alphaproteobacteria</taxon>
        <taxon>Hyphomicrobiales</taxon>
        <taxon>Rhizobiaceae</taxon>
        <taxon>Rhizobium/Agrobacterium group</taxon>
        <taxon>Rhizobium</taxon>
    </lineage>
</organism>
<dbReference type="InterPro" id="IPR012341">
    <property type="entry name" value="6hp_glycosidase-like_sf"/>
</dbReference>
<dbReference type="EMBL" id="FMTM01000004">
    <property type="protein sequence ID" value="SCW61073.1"/>
    <property type="molecule type" value="Genomic_DNA"/>
</dbReference>
<dbReference type="Pfam" id="PF07221">
    <property type="entry name" value="GlcNAc_2-epim"/>
    <property type="match status" value="1"/>
</dbReference>
<comment type="similarity">
    <text evidence="1">Belongs to the N-acylglucosamine 2-epimerase family.</text>
</comment>
<gene>
    <name evidence="3" type="ORF">SAMN02927900_03086</name>
</gene>
<proteinExistence type="inferred from homology"/>
<protein>
    <submittedName>
        <fullName evidence="3">Mannose-6-phosphate isomerase</fullName>
    </submittedName>
</protein>
<reference evidence="3 4" key="1">
    <citation type="submission" date="2016-10" db="EMBL/GenBank/DDBJ databases">
        <authorList>
            <person name="de Groot N.N."/>
        </authorList>
    </citation>
    <scope>NUCLEOTIDE SEQUENCE [LARGE SCALE GENOMIC DNA]</scope>
    <source>
        <strain evidence="3 4">CGMCC 1.3401</strain>
    </source>
</reference>
<dbReference type="GO" id="GO:0005975">
    <property type="term" value="P:carbohydrate metabolic process"/>
    <property type="evidence" value="ECO:0007669"/>
    <property type="project" value="InterPro"/>
</dbReference>
<evidence type="ECO:0000313" key="3">
    <source>
        <dbReference type="EMBL" id="SCW61073.1"/>
    </source>
</evidence>
<evidence type="ECO:0000256" key="2">
    <source>
        <dbReference type="ARBA" id="ARBA00023235"/>
    </source>
</evidence>
<accession>A0A1G4RVS8</accession>
<evidence type="ECO:0000256" key="1">
    <source>
        <dbReference type="ARBA" id="ARBA00008558"/>
    </source>
</evidence>
<dbReference type="AlphaFoldDB" id="A0A1G4RVS8"/>
<dbReference type="RefSeq" id="WP_092585695.1">
    <property type="nucleotide sequence ID" value="NZ_FMTM01000004.1"/>
</dbReference>
<keyword evidence="2 3" id="KW-0413">Isomerase</keyword>
<dbReference type="CDD" id="cd00249">
    <property type="entry name" value="AGE"/>
    <property type="match status" value="1"/>
</dbReference>
<dbReference type="Gene3D" id="1.50.10.10">
    <property type="match status" value="1"/>
</dbReference>
<dbReference type="GO" id="GO:0016853">
    <property type="term" value="F:isomerase activity"/>
    <property type="evidence" value="ECO:0007669"/>
    <property type="project" value="UniProtKB-KW"/>
</dbReference>
<dbReference type="Proteomes" id="UP000199542">
    <property type="component" value="Unassembled WGS sequence"/>
</dbReference>
<sequence length="396" mass="45006">MLDAEYSRALAAFSDEVSLLRDWLYGNALPLWFEVGYDRQAGGFFERVGLDGTPCLEDNRRARVHPRQIYCFAAAGARNVLVDWRELIQHGFLWFERVYRRDDAFFGSVASPSGEMIDESFDLYNQAFALFAFSQLALSVPEQKDAMEEKARVLLATLKADYAHPEAGFEEGRPVKLPLCSNPHMHLFEACLAWETMAADPIPWAALADEIANLAMTRFIDQETGALREFFDRDWSPFPGDKGRIVEPGHQFEWAWLLARWGIARNVPKAIAVAERLFEIGVEHGVCDERQVAFMGLYDDFSISDPVARLWPQTEWLKASALLAQISRGEQRTYYLRQAVKAGTALRKFLATDIPGLWYDKLPLSGQFVNEPAPASSFYHILCSIYEVDDTLKLLQ</sequence>
<dbReference type="InterPro" id="IPR010819">
    <property type="entry name" value="AGE/CE"/>
</dbReference>
<dbReference type="InterPro" id="IPR008928">
    <property type="entry name" value="6-hairpin_glycosidase_sf"/>
</dbReference>
<dbReference type="PANTHER" id="PTHR15108">
    <property type="entry name" value="N-ACYLGLUCOSAMINE-2-EPIMERASE"/>
    <property type="match status" value="1"/>
</dbReference>